<dbReference type="Pfam" id="PF00015">
    <property type="entry name" value="MCPsignal"/>
    <property type="match status" value="1"/>
</dbReference>
<dbReference type="AlphaFoldDB" id="A0A1T5HT56"/>
<organism evidence="7 8">
    <name type="scientific">Alkalitalea saponilacus</name>
    <dbReference type="NCBI Taxonomy" id="889453"/>
    <lineage>
        <taxon>Bacteria</taxon>
        <taxon>Pseudomonadati</taxon>
        <taxon>Bacteroidota</taxon>
        <taxon>Bacteroidia</taxon>
        <taxon>Marinilabiliales</taxon>
        <taxon>Marinilabiliaceae</taxon>
        <taxon>Alkalitalea</taxon>
    </lineage>
</organism>
<evidence type="ECO:0000256" key="4">
    <source>
        <dbReference type="SAM" id="Phobius"/>
    </source>
</evidence>
<evidence type="ECO:0000256" key="2">
    <source>
        <dbReference type="ARBA" id="ARBA00029447"/>
    </source>
</evidence>
<evidence type="ECO:0000313" key="7">
    <source>
        <dbReference type="EMBL" id="SKC23878.1"/>
    </source>
</evidence>
<feature type="domain" description="HAMP" evidence="6">
    <location>
        <begin position="211"/>
        <end position="266"/>
    </location>
</feature>
<dbReference type="GO" id="GO:0007165">
    <property type="term" value="P:signal transduction"/>
    <property type="evidence" value="ECO:0007669"/>
    <property type="project" value="UniProtKB-KW"/>
</dbReference>
<keyword evidence="4" id="KW-1133">Transmembrane helix</keyword>
<dbReference type="GO" id="GO:0006935">
    <property type="term" value="P:chemotaxis"/>
    <property type="evidence" value="ECO:0007669"/>
    <property type="project" value="UniProtKB-KW"/>
</dbReference>
<protein>
    <submittedName>
        <fullName evidence="7">HAMP domain-containing protein</fullName>
    </submittedName>
</protein>
<feature type="transmembrane region" description="Helical" evidence="4">
    <location>
        <begin position="186"/>
        <end position="207"/>
    </location>
</feature>
<dbReference type="SMART" id="SM00283">
    <property type="entry name" value="MA"/>
    <property type="match status" value="1"/>
</dbReference>
<dbReference type="Proteomes" id="UP000191055">
    <property type="component" value="Unassembled WGS sequence"/>
</dbReference>
<dbReference type="PROSITE" id="PS50111">
    <property type="entry name" value="CHEMOTAXIS_TRANSDUC_2"/>
    <property type="match status" value="1"/>
</dbReference>
<dbReference type="PANTHER" id="PTHR43531">
    <property type="entry name" value="PROTEIN ICFG"/>
    <property type="match status" value="1"/>
</dbReference>
<gene>
    <name evidence="7" type="ORF">SAMN03080601_03163</name>
</gene>
<feature type="transmembrane region" description="Helical" evidence="4">
    <location>
        <begin position="16"/>
        <end position="37"/>
    </location>
</feature>
<accession>A0A1T5HT56</accession>
<dbReference type="EMBL" id="FUYV01000023">
    <property type="protein sequence ID" value="SKC23878.1"/>
    <property type="molecule type" value="Genomic_DNA"/>
</dbReference>
<evidence type="ECO:0000259" key="6">
    <source>
        <dbReference type="PROSITE" id="PS50885"/>
    </source>
</evidence>
<dbReference type="PROSITE" id="PS50885">
    <property type="entry name" value="HAMP"/>
    <property type="match status" value="1"/>
</dbReference>
<reference evidence="7 8" key="1">
    <citation type="submission" date="2017-02" db="EMBL/GenBank/DDBJ databases">
        <authorList>
            <person name="Peterson S.W."/>
        </authorList>
    </citation>
    <scope>NUCLEOTIDE SEQUENCE [LARGE SCALE GENOMIC DNA]</scope>
    <source>
        <strain evidence="7 8">DSM 24412</strain>
    </source>
</reference>
<keyword evidence="1" id="KW-0145">Chemotaxis</keyword>
<dbReference type="SUPFAM" id="SSF58104">
    <property type="entry name" value="Methyl-accepting chemotaxis protein (MCP) signaling domain"/>
    <property type="match status" value="1"/>
</dbReference>
<keyword evidence="3" id="KW-0807">Transducer</keyword>
<dbReference type="Gene3D" id="1.10.287.950">
    <property type="entry name" value="Methyl-accepting chemotaxis protein"/>
    <property type="match status" value="1"/>
</dbReference>
<keyword evidence="4" id="KW-0472">Membrane</keyword>
<dbReference type="InterPro" id="IPR051310">
    <property type="entry name" value="MCP_chemotaxis"/>
</dbReference>
<sequence length="501" mass="55578">MNFNKFILNLKFKYKILLLPLMFMMFLTGIMILFNWVNGKSNSQMHSIEQGYIPYIELSHQLDMTMKDLQREFMDAVAVADMYQLSGAEEFKMVFDSLMAGAENNIVLQDDTIILNLSDKFHNYFDIAYSASESMIQGDYSEETSLRIQAMIEGYQEIIQLLAQVNEDSKLRMEELFRETRANNRMVGNIMLIVFLALVGIIGFFTFKISNSIVKPLSAFSGNLNALSGGNLNVNIDNQYLERKDEIGVISRAINDHVIKLKEIIVGIQTEVVQIATMSKQLSQTSEEIAQGSNEQAASVEEISSTMQQITSNIDQTAEYSINTEKIAVASAKDMKTVSIAAVESLESVSSIAERINIINDIAFQTNILALNAAVEAARAGEHGRGFSVVAAEVRKLAERSKVAAEEIIKLAKLSVSNTENSKELTQSIIPEIEKTSEWIQEISSASMEQKNGVGQVNESVQILNNIAQQNAASSEEMATTAEGLSDQASKLTNLIGFFKK</sequence>
<dbReference type="PRINTS" id="PR00260">
    <property type="entry name" value="CHEMTRNSDUCR"/>
</dbReference>
<name>A0A1T5HT56_9BACT</name>
<dbReference type="CDD" id="cd06225">
    <property type="entry name" value="HAMP"/>
    <property type="match status" value="1"/>
</dbReference>
<evidence type="ECO:0000256" key="3">
    <source>
        <dbReference type="PROSITE-ProRule" id="PRU00284"/>
    </source>
</evidence>
<dbReference type="InterPro" id="IPR003660">
    <property type="entry name" value="HAMP_dom"/>
</dbReference>
<keyword evidence="8" id="KW-1185">Reference proteome</keyword>
<dbReference type="GO" id="GO:0004888">
    <property type="term" value="F:transmembrane signaling receptor activity"/>
    <property type="evidence" value="ECO:0007669"/>
    <property type="project" value="InterPro"/>
</dbReference>
<dbReference type="STRING" id="889453.SAMN03080601_03163"/>
<proteinExistence type="inferred from homology"/>
<dbReference type="InterPro" id="IPR004089">
    <property type="entry name" value="MCPsignal_dom"/>
</dbReference>
<comment type="similarity">
    <text evidence="2">Belongs to the methyl-accepting chemotaxis (MCP) protein family.</text>
</comment>
<dbReference type="InterPro" id="IPR004090">
    <property type="entry name" value="Chemotax_Me-accpt_rcpt"/>
</dbReference>
<evidence type="ECO:0000259" key="5">
    <source>
        <dbReference type="PROSITE" id="PS50111"/>
    </source>
</evidence>
<dbReference type="PANTHER" id="PTHR43531:SF11">
    <property type="entry name" value="METHYL-ACCEPTING CHEMOTAXIS PROTEIN 3"/>
    <property type="match status" value="1"/>
</dbReference>
<feature type="domain" description="Methyl-accepting transducer" evidence="5">
    <location>
        <begin position="264"/>
        <end position="486"/>
    </location>
</feature>
<evidence type="ECO:0000313" key="8">
    <source>
        <dbReference type="Proteomes" id="UP000191055"/>
    </source>
</evidence>
<evidence type="ECO:0000256" key="1">
    <source>
        <dbReference type="ARBA" id="ARBA00022500"/>
    </source>
</evidence>
<dbReference type="GO" id="GO:0005886">
    <property type="term" value="C:plasma membrane"/>
    <property type="evidence" value="ECO:0007669"/>
    <property type="project" value="TreeGrafter"/>
</dbReference>
<dbReference type="KEGG" id="asx:CDL62_07410"/>
<keyword evidence="4" id="KW-0812">Transmembrane</keyword>